<dbReference type="GO" id="GO:0016887">
    <property type="term" value="F:ATP hydrolysis activity"/>
    <property type="evidence" value="ECO:0007669"/>
    <property type="project" value="InterPro"/>
</dbReference>
<feature type="domain" description="ATPase AAA-type core" evidence="3">
    <location>
        <begin position="64"/>
        <end position="134"/>
    </location>
</feature>
<dbReference type="GO" id="GO:0004222">
    <property type="term" value="F:metalloendopeptidase activity"/>
    <property type="evidence" value="ECO:0007669"/>
    <property type="project" value="InterPro"/>
</dbReference>
<dbReference type="Gene3D" id="3.40.50.300">
    <property type="entry name" value="P-loop containing nucleotide triphosphate hydrolases"/>
    <property type="match status" value="1"/>
</dbReference>
<evidence type="ECO:0000259" key="3">
    <source>
        <dbReference type="Pfam" id="PF00004"/>
    </source>
</evidence>
<evidence type="ECO:0000256" key="1">
    <source>
        <dbReference type="ARBA" id="ARBA00022741"/>
    </source>
</evidence>
<dbReference type="InterPro" id="IPR003959">
    <property type="entry name" value="ATPase_AAA_core"/>
</dbReference>
<dbReference type="InterPro" id="IPR027417">
    <property type="entry name" value="P-loop_NTPase"/>
</dbReference>
<dbReference type="InterPro" id="IPR050130">
    <property type="entry name" value="ClpA_ClpB"/>
</dbReference>
<sequence length="642" mass="73887">MSIQPKVNINLEEINTKKQRLETIKAELKREFIGIDYIIEELVDYIQIWYLMPDILTRPIIVNLWGMTGVGKTDLIRKLVSKLEYQDRFVEVELSNGESTWNSNVSSILETNGVNDAKPAIVLFDEIQRFYTIDSEGKPLLNTRFQDFWELLSDGKLAKRDAKESIDDYLQRYLYAAMQRQKRKQKLKDAPPMPPDAMNPMGGNYDEEEATVGVWEAQSLKKIFDLKESVSEIAEMREEDVLMMMQQTREKKKVYEPINHAKTLIIISGNLDEAYSMANETGETDIEADIFRAYTEKITIVDIKNALSRKFKPEQVARFGNIHLIYKSLRKGDFENLIKEEIHKIVKKNKEHFGVDIEISENLNQLIYQNGVFPVQGVRPVFSSITDIVEANLSKLLFEAFMGNLMHIAMDYDFDRKKIIAQLAGKKTVELDYVGKIDQIRQDNSPDMVANIAVHESGHAIAYGILLGLAPLQLKSRVASRYAQGFAFPHLIHLSKENIINKIKIFLAGGIAEEMIFGEEKATISRSFDREEATSMIMEYIRKYGFDKNYQAYYAHSGPYSMDLSVTDWAIERMIRDLTIETKELLEKNQEFLVFLSKELAQKGSLKPLEVVKIAEQFGHTFEVKEENYLHLANYEGILNQS</sequence>
<dbReference type="GO" id="GO:0051301">
    <property type="term" value="P:cell division"/>
    <property type="evidence" value="ECO:0007669"/>
    <property type="project" value="UniProtKB-KW"/>
</dbReference>
<dbReference type="Pfam" id="PF00004">
    <property type="entry name" value="AAA"/>
    <property type="match status" value="1"/>
</dbReference>
<evidence type="ECO:0000313" key="7">
    <source>
        <dbReference type="Proteomes" id="UP000245489"/>
    </source>
</evidence>
<keyword evidence="6" id="KW-0645">Protease</keyword>
<keyword evidence="2" id="KW-0067">ATP-binding</keyword>
<proteinExistence type="predicted"/>
<keyword evidence="7" id="KW-1185">Reference proteome</keyword>
<evidence type="ECO:0000259" key="5">
    <source>
        <dbReference type="Pfam" id="PF10431"/>
    </source>
</evidence>
<dbReference type="Pfam" id="PF10431">
    <property type="entry name" value="ClpB_D2-small"/>
    <property type="match status" value="1"/>
</dbReference>
<evidence type="ECO:0000259" key="4">
    <source>
        <dbReference type="Pfam" id="PF01434"/>
    </source>
</evidence>
<dbReference type="InterPro" id="IPR000642">
    <property type="entry name" value="Peptidase_M41"/>
</dbReference>
<dbReference type="InterPro" id="IPR019489">
    <property type="entry name" value="Clp_ATPase_C"/>
</dbReference>
<dbReference type="InterPro" id="IPR037219">
    <property type="entry name" value="Peptidase_M41-like"/>
</dbReference>
<dbReference type="GO" id="GO:0005524">
    <property type="term" value="F:ATP binding"/>
    <property type="evidence" value="ECO:0007669"/>
    <property type="project" value="UniProtKB-KW"/>
</dbReference>
<organism evidence="6 7">
    <name type="scientific">Arcicella aurantiaca</name>
    <dbReference type="NCBI Taxonomy" id="591202"/>
    <lineage>
        <taxon>Bacteria</taxon>
        <taxon>Pseudomonadati</taxon>
        <taxon>Bacteroidota</taxon>
        <taxon>Cytophagia</taxon>
        <taxon>Cytophagales</taxon>
        <taxon>Flectobacillaceae</taxon>
        <taxon>Arcicella</taxon>
    </lineage>
</organism>
<dbReference type="GO" id="GO:0034605">
    <property type="term" value="P:cellular response to heat"/>
    <property type="evidence" value="ECO:0007669"/>
    <property type="project" value="TreeGrafter"/>
</dbReference>
<name>A0A316EHG3_9BACT</name>
<dbReference type="PANTHER" id="PTHR11638:SF18">
    <property type="entry name" value="HEAT SHOCK PROTEIN 104"/>
    <property type="match status" value="1"/>
</dbReference>
<dbReference type="Gene3D" id="1.20.58.760">
    <property type="entry name" value="Peptidase M41"/>
    <property type="match status" value="1"/>
</dbReference>
<dbReference type="SUPFAM" id="SSF140990">
    <property type="entry name" value="FtsH protease domain-like"/>
    <property type="match status" value="1"/>
</dbReference>
<keyword evidence="6" id="KW-0131">Cell cycle</keyword>
<dbReference type="AlphaFoldDB" id="A0A316EHG3"/>
<feature type="domain" description="Clp ATPase C-terminal" evidence="5">
    <location>
        <begin position="329"/>
        <end position="398"/>
    </location>
</feature>
<dbReference type="Proteomes" id="UP000245489">
    <property type="component" value="Unassembled WGS sequence"/>
</dbReference>
<keyword evidence="6" id="KW-0378">Hydrolase</keyword>
<dbReference type="GO" id="GO:0004176">
    <property type="term" value="F:ATP-dependent peptidase activity"/>
    <property type="evidence" value="ECO:0007669"/>
    <property type="project" value="InterPro"/>
</dbReference>
<dbReference type="SUPFAM" id="SSF52540">
    <property type="entry name" value="P-loop containing nucleoside triphosphate hydrolases"/>
    <property type="match status" value="1"/>
</dbReference>
<evidence type="ECO:0000313" key="6">
    <source>
        <dbReference type="EMBL" id="PWK29237.1"/>
    </source>
</evidence>
<accession>A0A316EHG3</accession>
<dbReference type="GO" id="GO:0005737">
    <property type="term" value="C:cytoplasm"/>
    <property type="evidence" value="ECO:0007669"/>
    <property type="project" value="TreeGrafter"/>
</dbReference>
<dbReference type="Pfam" id="PF01434">
    <property type="entry name" value="Peptidase_M41"/>
    <property type="match status" value="1"/>
</dbReference>
<dbReference type="EMBL" id="QGGO01000001">
    <property type="protein sequence ID" value="PWK29237.1"/>
    <property type="molecule type" value="Genomic_DNA"/>
</dbReference>
<dbReference type="RefSeq" id="WP_109740874.1">
    <property type="nucleotide sequence ID" value="NZ_QGGO01000001.1"/>
</dbReference>
<reference evidence="6 7" key="1">
    <citation type="submission" date="2018-05" db="EMBL/GenBank/DDBJ databases">
        <title>Genomic Encyclopedia of Archaeal and Bacterial Type Strains, Phase II (KMG-II): from individual species to whole genera.</title>
        <authorList>
            <person name="Goeker M."/>
        </authorList>
    </citation>
    <scope>NUCLEOTIDE SEQUENCE [LARGE SCALE GENOMIC DNA]</scope>
    <source>
        <strain evidence="6 7">DSM 22214</strain>
    </source>
</reference>
<protein>
    <submittedName>
        <fullName evidence="6">Cell division protease FtsH</fullName>
    </submittedName>
</protein>
<feature type="domain" description="Peptidase M41" evidence="4">
    <location>
        <begin position="451"/>
        <end position="610"/>
    </location>
</feature>
<dbReference type="OrthoDB" id="5619382at2"/>
<dbReference type="PANTHER" id="PTHR11638">
    <property type="entry name" value="ATP-DEPENDENT CLP PROTEASE"/>
    <property type="match status" value="1"/>
</dbReference>
<comment type="caution">
    <text evidence="6">The sequence shown here is derived from an EMBL/GenBank/DDBJ whole genome shotgun (WGS) entry which is preliminary data.</text>
</comment>
<keyword evidence="6" id="KW-0132">Cell division</keyword>
<gene>
    <name evidence="6" type="ORF">LV89_00077</name>
</gene>
<evidence type="ECO:0000256" key="2">
    <source>
        <dbReference type="ARBA" id="ARBA00022840"/>
    </source>
</evidence>
<dbReference type="GO" id="GO:0006508">
    <property type="term" value="P:proteolysis"/>
    <property type="evidence" value="ECO:0007669"/>
    <property type="project" value="UniProtKB-KW"/>
</dbReference>
<keyword evidence="1" id="KW-0547">Nucleotide-binding</keyword>